<reference evidence="6" key="1">
    <citation type="submission" date="2015-10" db="EMBL/GenBank/DDBJ databases">
        <authorList>
            <person name="Gilbert D.G."/>
        </authorList>
    </citation>
    <scope>NUCLEOTIDE SEQUENCE</scope>
</reference>
<feature type="domain" description="HAMP" evidence="5">
    <location>
        <begin position="333"/>
        <end position="386"/>
    </location>
</feature>
<comment type="similarity">
    <text evidence="2">Belongs to the methyl-accepting chemotaxis (MCP) protein family.</text>
</comment>
<evidence type="ECO:0000256" key="1">
    <source>
        <dbReference type="ARBA" id="ARBA00023224"/>
    </source>
</evidence>
<dbReference type="InterPro" id="IPR013587">
    <property type="entry name" value="Nitrate/nitrite_sensing"/>
</dbReference>
<keyword evidence="3" id="KW-0472">Membrane</keyword>
<dbReference type="InterPro" id="IPR004089">
    <property type="entry name" value="MCPsignal_dom"/>
</dbReference>
<dbReference type="Pfam" id="PF00015">
    <property type="entry name" value="MCPsignal"/>
    <property type="match status" value="1"/>
</dbReference>
<dbReference type="PANTHER" id="PTHR32089:SF112">
    <property type="entry name" value="LYSOZYME-LIKE PROTEIN-RELATED"/>
    <property type="match status" value="1"/>
</dbReference>
<dbReference type="SUPFAM" id="SSF58104">
    <property type="entry name" value="Methyl-accepting chemotaxis protein (MCP) signaling domain"/>
    <property type="match status" value="1"/>
</dbReference>
<feature type="domain" description="Methyl-accepting transducer" evidence="4">
    <location>
        <begin position="391"/>
        <end position="627"/>
    </location>
</feature>
<dbReference type="Pfam" id="PF00672">
    <property type="entry name" value="HAMP"/>
    <property type="match status" value="1"/>
</dbReference>
<dbReference type="PROSITE" id="PS50111">
    <property type="entry name" value="CHEMOTAXIS_TRANSDUC_2"/>
    <property type="match status" value="1"/>
</dbReference>
<evidence type="ECO:0000259" key="5">
    <source>
        <dbReference type="PROSITE" id="PS50885"/>
    </source>
</evidence>
<dbReference type="PANTHER" id="PTHR32089">
    <property type="entry name" value="METHYL-ACCEPTING CHEMOTAXIS PROTEIN MCPB"/>
    <property type="match status" value="1"/>
</dbReference>
<name>A0A160TCQ4_9ZZZZ</name>
<dbReference type="AlphaFoldDB" id="A0A160TCQ4"/>
<dbReference type="CDD" id="cd06225">
    <property type="entry name" value="HAMP"/>
    <property type="match status" value="1"/>
</dbReference>
<evidence type="ECO:0000259" key="4">
    <source>
        <dbReference type="PROSITE" id="PS50111"/>
    </source>
</evidence>
<evidence type="ECO:0000256" key="2">
    <source>
        <dbReference type="ARBA" id="ARBA00029447"/>
    </source>
</evidence>
<dbReference type="InterPro" id="IPR003660">
    <property type="entry name" value="HAMP_dom"/>
</dbReference>
<dbReference type="EMBL" id="CZQC01000064">
    <property type="protein sequence ID" value="CUS42295.1"/>
    <property type="molecule type" value="Genomic_DNA"/>
</dbReference>
<accession>A0A160TCQ4</accession>
<gene>
    <name evidence="6" type="ORF">MGWOODY_Tha636</name>
</gene>
<dbReference type="GO" id="GO:0007165">
    <property type="term" value="P:signal transduction"/>
    <property type="evidence" value="ECO:0007669"/>
    <property type="project" value="UniProtKB-KW"/>
</dbReference>
<dbReference type="Pfam" id="PF08376">
    <property type="entry name" value="NIT"/>
    <property type="match status" value="1"/>
</dbReference>
<feature type="transmembrane region" description="Helical" evidence="3">
    <location>
        <begin position="314"/>
        <end position="336"/>
    </location>
</feature>
<keyword evidence="3" id="KW-1133">Transmembrane helix</keyword>
<dbReference type="SMART" id="SM00283">
    <property type="entry name" value="MA"/>
    <property type="match status" value="1"/>
</dbReference>
<dbReference type="FunFam" id="1.10.287.950:FF:000001">
    <property type="entry name" value="Methyl-accepting chemotaxis sensory transducer"/>
    <property type="match status" value="1"/>
</dbReference>
<proteinExistence type="inferred from homology"/>
<dbReference type="GO" id="GO:0016020">
    <property type="term" value="C:membrane"/>
    <property type="evidence" value="ECO:0007669"/>
    <property type="project" value="InterPro"/>
</dbReference>
<protein>
    <submittedName>
        <fullName evidence="6">Methyl-accepting chemotaxis protein</fullName>
    </submittedName>
</protein>
<evidence type="ECO:0000256" key="3">
    <source>
        <dbReference type="SAM" id="Phobius"/>
    </source>
</evidence>
<dbReference type="Gene3D" id="6.10.340.10">
    <property type="match status" value="1"/>
</dbReference>
<evidence type="ECO:0000313" key="6">
    <source>
        <dbReference type="EMBL" id="CUS42295.1"/>
    </source>
</evidence>
<dbReference type="Gene3D" id="1.10.287.950">
    <property type="entry name" value="Methyl-accepting chemotaxis protein"/>
    <property type="match status" value="1"/>
</dbReference>
<organism evidence="6">
    <name type="scientific">hydrothermal vent metagenome</name>
    <dbReference type="NCBI Taxonomy" id="652676"/>
    <lineage>
        <taxon>unclassified sequences</taxon>
        <taxon>metagenomes</taxon>
        <taxon>ecological metagenomes</taxon>
    </lineage>
</organism>
<dbReference type="CDD" id="cd11386">
    <property type="entry name" value="MCP_signal"/>
    <property type="match status" value="1"/>
</dbReference>
<sequence length="666" mass="72180">MSWLKSLPIKYKLLLLIVAPLLAITYFELRDITNTSGQLSELEAVQTLVELTSINSQLAHELQKERGMTAGFIGTSGAKFGDTLVSQRQNVDTQIQRWQGYVAKANLGQFTDVESRVVAVRAKIEALKSTRTAVQQLSLPLGEALAFFTTTISDLLIVPALATAYTTQGDLSRGLQSYYNFLQGKERAGIERAVLSNVFGADAFGDGLYQHFVRLVSEQDVFFENYVRFTDLESAAAFEKFLTSDENTAVANYRILANDKAQTGGFSVASPDWFKAATARINALKAIDDQLNAKLIQSAQRELSVAKTNLSQNVLIALVIVGITLALAIQISSMIYRQIHELTSVIGNAAAHLSLHKRVKVLLDDELGAAAKAFNGMQERMASTVTAINAIARQLSLTAMQNQMTISLSAKGMHKQQEDTGTAVVAVTQLEQATREIAKHIQCVADQSDRANDVIHSSARVIDRSVKQADTLKASMGDVAQVIRELHDSSDAIGGVLGVIKSIAEQTNLLALNAAIEAARAGDQGRGFAVVADEVRTLAQRTQDSTAEIEVIVGKFQKDSKLAFNAVDASQKIVTEGVDLSNTLHSELNQIRDVIQDIRDMSDQVAAAAEEQVSANIEVGGSMNNIFKISKHTVATATFMGKTAKEQREMAKALSQQTGQFDLGVE</sequence>
<keyword evidence="1" id="KW-0807">Transducer</keyword>
<dbReference type="PROSITE" id="PS50885">
    <property type="entry name" value="HAMP"/>
    <property type="match status" value="1"/>
</dbReference>
<keyword evidence="3" id="KW-0812">Transmembrane</keyword>
<dbReference type="SMART" id="SM00304">
    <property type="entry name" value="HAMP"/>
    <property type="match status" value="1"/>
</dbReference>